<keyword evidence="1" id="KW-0472">Membrane</keyword>
<evidence type="ECO:0000313" key="3">
    <source>
        <dbReference type="Proteomes" id="UP000396835"/>
    </source>
</evidence>
<organism evidence="2 3">
    <name type="scientific">Prevotella heparinolytica</name>
    <dbReference type="NCBI Taxonomy" id="28113"/>
    <lineage>
        <taxon>Bacteria</taxon>
        <taxon>Pseudomonadati</taxon>
        <taxon>Bacteroidota</taxon>
        <taxon>Bacteroidia</taxon>
        <taxon>Bacteroidales</taxon>
        <taxon>Bacteroidaceae</taxon>
        <taxon>Bacteroides</taxon>
    </lineage>
</organism>
<dbReference type="EMBL" id="CAACYH010000004">
    <property type="protein sequence ID" value="VFB14866.1"/>
    <property type="molecule type" value="Genomic_DNA"/>
</dbReference>
<name>A0A449I619_9BACE</name>
<proteinExistence type="predicted"/>
<keyword evidence="1" id="KW-0812">Transmembrane</keyword>
<evidence type="ECO:0000313" key="2">
    <source>
        <dbReference type="EMBL" id="VFB14866.1"/>
    </source>
</evidence>
<dbReference type="AlphaFoldDB" id="A0A449I619"/>
<dbReference type="Proteomes" id="UP000396835">
    <property type="component" value="Unassembled WGS sequence"/>
</dbReference>
<accession>A0A449I619</accession>
<protein>
    <submittedName>
        <fullName evidence="2">Uncharacterized protein</fullName>
    </submittedName>
</protein>
<feature type="transmembrane region" description="Helical" evidence="1">
    <location>
        <begin position="63"/>
        <end position="81"/>
    </location>
</feature>
<sequence>MSVARLSLLGWLSSTTPILSLCSPTTNILLSLRKTIAMKKKEKKEEDYYRSYEDNLLRWQRRMVLLGSIFAAIYKIVEWLVEKLS</sequence>
<evidence type="ECO:0000256" key="1">
    <source>
        <dbReference type="SAM" id="Phobius"/>
    </source>
</evidence>
<feature type="transmembrane region" description="Helical" evidence="1">
    <location>
        <begin position="6"/>
        <end position="30"/>
    </location>
</feature>
<reference evidence="2 3" key="1">
    <citation type="submission" date="2019-02" db="EMBL/GenBank/DDBJ databases">
        <authorList>
            <consortium name="Pathogen Informatics"/>
        </authorList>
    </citation>
    <scope>NUCLEOTIDE SEQUENCE [LARGE SCALE GENOMIC DNA]</scope>
    <source>
        <strain evidence="2 3">3012STDY7078512</strain>
    </source>
</reference>
<keyword evidence="1" id="KW-1133">Transmembrane helix</keyword>
<gene>
    <name evidence="2" type="ORF">NCTC7812_02435</name>
</gene>